<protein>
    <submittedName>
        <fullName evidence="2">Uncharacterized protein</fullName>
    </submittedName>
</protein>
<evidence type="ECO:0000313" key="2">
    <source>
        <dbReference type="EMBL" id="KAF2432227.1"/>
    </source>
</evidence>
<sequence length="164" mass="19283">MPLYQYHHIQENQPFGENYHTHFRHCQHHQIISRHYHCDQIARQRDTRHDNQCNKATSQKGGCLEVSPHSYIGHVKCSGEHIISKCSEDVVELEEHRVRRGHSTNYVCSNTSREGNMSKGENENVIQQLADLIEELRKKIEELLAENDKERNSHFDDEMDWIPG</sequence>
<dbReference type="AlphaFoldDB" id="A0A9P4NV74"/>
<proteinExistence type="predicted"/>
<comment type="caution">
    <text evidence="2">The sequence shown here is derived from an EMBL/GenBank/DDBJ whole genome shotgun (WGS) entry which is preliminary data.</text>
</comment>
<accession>A0A9P4NV74</accession>
<keyword evidence="1" id="KW-0175">Coiled coil</keyword>
<organism evidence="2 3">
    <name type="scientific">Tothia fuscella</name>
    <dbReference type="NCBI Taxonomy" id="1048955"/>
    <lineage>
        <taxon>Eukaryota</taxon>
        <taxon>Fungi</taxon>
        <taxon>Dikarya</taxon>
        <taxon>Ascomycota</taxon>
        <taxon>Pezizomycotina</taxon>
        <taxon>Dothideomycetes</taxon>
        <taxon>Pleosporomycetidae</taxon>
        <taxon>Venturiales</taxon>
        <taxon>Cylindrosympodiaceae</taxon>
        <taxon>Tothia</taxon>
    </lineage>
</organism>
<dbReference type="Proteomes" id="UP000800235">
    <property type="component" value="Unassembled WGS sequence"/>
</dbReference>
<feature type="coiled-coil region" evidence="1">
    <location>
        <begin position="119"/>
        <end position="153"/>
    </location>
</feature>
<gene>
    <name evidence="2" type="ORF">EJ08DRAFT_139197</name>
</gene>
<dbReference type="EMBL" id="MU007027">
    <property type="protein sequence ID" value="KAF2432227.1"/>
    <property type="molecule type" value="Genomic_DNA"/>
</dbReference>
<keyword evidence="3" id="KW-1185">Reference proteome</keyword>
<reference evidence="2" key="1">
    <citation type="journal article" date="2020" name="Stud. Mycol.">
        <title>101 Dothideomycetes genomes: a test case for predicting lifestyles and emergence of pathogens.</title>
        <authorList>
            <person name="Haridas S."/>
            <person name="Albert R."/>
            <person name="Binder M."/>
            <person name="Bloem J."/>
            <person name="Labutti K."/>
            <person name="Salamov A."/>
            <person name="Andreopoulos B."/>
            <person name="Baker S."/>
            <person name="Barry K."/>
            <person name="Bills G."/>
            <person name="Bluhm B."/>
            <person name="Cannon C."/>
            <person name="Castanera R."/>
            <person name="Culley D."/>
            <person name="Daum C."/>
            <person name="Ezra D."/>
            <person name="Gonzalez J."/>
            <person name="Henrissat B."/>
            <person name="Kuo A."/>
            <person name="Liang C."/>
            <person name="Lipzen A."/>
            <person name="Lutzoni F."/>
            <person name="Magnuson J."/>
            <person name="Mondo S."/>
            <person name="Nolan M."/>
            <person name="Ohm R."/>
            <person name="Pangilinan J."/>
            <person name="Park H.-J."/>
            <person name="Ramirez L."/>
            <person name="Alfaro M."/>
            <person name="Sun H."/>
            <person name="Tritt A."/>
            <person name="Yoshinaga Y."/>
            <person name="Zwiers L.-H."/>
            <person name="Turgeon B."/>
            <person name="Goodwin S."/>
            <person name="Spatafora J."/>
            <person name="Crous P."/>
            <person name="Grigoriev I."/>
        </authorList>
    </citation>
    <scope>NUCLEOTIDE SEQUENCE</scope>
    <source>
        <strain evidence="2">CBS 130266</strain>
    </source>
</reference>
<name>A0A9P4NV74_9PEZI</name>
<evidence type="ECO:0000256" key="1">
    <source>
        <dbReference type="SAM" id="Coils"/>
    </source>
</evidence>
<evidence type="ECO:0000313" key="3">
    <source>
        <dbReference type="Proteomes" id="UP000800235"/>
    </source>
</evidence>